<dbReference type="InterPro" id="IPR051783">
    <property type="entry name" value="NAD(P)-dependent_oxidoreduct"/>
</dbReference>
<gene>
    <name evidence="2" type="ORF">PQ456_12025</name>
</gene>
<dbReference type="AlphaFoldDB" id="A0AAX3LXF2"/>
<dbReference type="PANTHER" id="PTHR48079:SF9">
    <property type="entry name" value="PUTATIVE-RELATED"/>
    <property type="match status" value="1"/>
</dbReference>
<dbReference type="RefSeq" id="WP_273612494.1">
    <property type="nucleotide sequence ID" value="NZ_CP117416.1"/>
</dbReference>
<evidence type="ECO:0000259" key="1">
    <source>
        <dbReference type="Pfam" id="PF01370"/>
    </source>
</evidence>
<dbReference type="CDD" id="cd05262">
    <property type="entry name" value="SDR_a7"/>
    <property type="match status" value="1"/>
</dbReference>
<keyword evidence="3" id="KW-1185">Reference proteome</keyword>
<proteinExistence type="predicted"/>
<dbReference type="Proteomes" id="UP001220509">
    <property type="component" value="Chromosome"/>
</dbReference>
<dbReference type="PANTHER" id="PTHR48079">
    <property type="entry name" value="PROTEIN YEEZ"/>
    <property type="match status" value="1"/>
</dbReference>
<name>A0AAX3LXF2_9BACL</name>
<feature type="domain" description="NAD-dependent epimerase/dehydratase" evidence="1">
    <location>
        <begin position="3"/>
        <end position="215"/>
    </location>
</feature>
<dbReference type="InterPro" id="IPR001509">
    <property type="entry name" value="Epimerase_deHydtase"/>
</dbReference>
<evidence type="ECO:0000313" key="3">
    <source>
        <dbReference type="Proteomes" id="UP001220509"/>
    </source>
</evidence>
<sequence>MRIFVTGATGFIGSAIVQELIEAGHEVLGLARSDESATKLIEWGATVQRGSLTDLESLRQGVAATDGVIHAAFIHDFSDVTSAGEIDRLAIETMGNELAGTNRPFVVTSVIGHLASNELATEHSSPDQHSMTKHRSASEQLALSLSAQGVRVSVIRLPPSVHGEGDNDGFIPTLIRIAQSKGVSAYIEEGHNHWPAVHRLDAVHLYRLALEKATAGSMLHAVGEEGILLKDIATMIGQHLELPVISIPLTEAKAHFGWLAHFTSIDIPASSQMTQQQLDWTPIHSTLLADLDRDIYFKTK</sequence>
<dbReference type="EMBL" id="CP117416">
    <property type="protein sequence ID" value="WCT53938.1"/>
    <property type="molecule type" value="Genomic_DNA"/>
</dbReference>
<dbReference type="GO" id="GO:0005737">
    <property type="term" value="C:cytoplasm"/>
    <property type="evidence" value="ECO:0007669"/>
    <property type="project" value="TreeGrafter"/>
</dbReference>
<organism evidence="2 3">
    <name type="scientific">Paenibacillus kyungheensis</name>
    <dbReference type="NCBI Taxonomy" id="1452732"/>
    <lineage>
        <taxon>Bacteria</taxon>
        <taxon>Bacillati</taxon>
        <taxon>Bacillota</taxon>
        <taxon>Bacilli</taxon>
        <taxon>Bacillales</taxon>
        <taxon>Paenibacillaceae</taxon>
        <taxon>Paenibacillus</taxon>
    </lineage>
</organism>
<accession>A0AAX3LXF2</accession>
<protein>
    <submittedName>
        <fullName evidence="2">SDR family oxidoreductase</fullName>
    </submittedName>
</protein>
<dbReference type="GO" id="GO:0004029">
    <property type="term" value="F:aldehyde dehydrogenase (NAD+) activity"/>
    <property type="evidence" value="ECO:0007669"/>
    <property type="project" value="TreeGrafter"/>
</dbReference>
<dbReference type="Gene3D" id="3.40.50.720">
    <property type="entry name" value="NAD(P)-binding Rossmann-like Domain"/>
    <property type="match status" value="1"/>
</dbReference>
<dbReference type="Pfam" id="PF01370">
    <property type="entry name" value="Epimerase"/>
    <property type="match status" value="1"/>
</dbReference>
<dbReference type="KEGG" id="pka:PQ456_12025"/>
<dbReference type="SUPFAM" id="SSF51735">
    <property type="entry name" value="NAD(P)-binding Rossmann-fold domains"/>
    <property type="match status" value="1"/>
</dbReference>
<dbReference type="InterPro" id="IPR036291">
    <property type="entry name" value="NAD(P)-bd_dom_sf"/>
</dbReference>
<reference evidence="2 3" key="1">
    <citation type="submission" date="2023-02" db="EMBL/GenBank/DDBJ databases">
        <title>Genome sequence of Paenibacillus kyungheensis KACC 18744.</title>
        <authorList>
            <person name="Kim S."/>
            <person name="Heo J."/>
            <person name="Kwon S.-W."/>
        </authorList>
    </citation>
    <scope>NUCLEOTIDE SEQUENCE [LARGE SCALE GENOMIC DNA]</scope>
    <source>
        <strain evidence="2 3">KACC 18744</strain>
    </source>
</reference>
<evidence type="ECO:0000313" key="2">
    <source>
        <dbReference type="EMBL" id="WCT53938.1"/>
    </source>
</evidence>